<protein>
    <submittedName>
        <fullName evidence="4">Arylamine n-acetyl transferase</fullName>
    </submittedName>
</protein>
<dbReference type="InterPro" id="IPR001447">
    <property type="entry name" value="Arylamine_N-AcTrfase"/>
</dbReference>
<accession>A0ABM8A3E0</accession>
<organism evidence="4 5">
    <name type="scientific">Streptomyces nigrescens</name>
    <dbReference type="NCBI Taxonomy" id="1920"/>
    <lineage>
        <taxon>Bacteria</taxon>
        <taxon>Bacillati</taxon>
        <taxon>Actinomycetota</taxon>
        <taxon>Actinomycetes</taxon>
        <taxon>Kitasatosporales</taxon>
        <taxon>Streptomycetaceae</taxon>
        <taxon>Streptomyces</taxon>
    </lineage>
</organism>
<dbReference type="Proteomes" id="UP001059597">
    <property type="component" value="Chromosome"/>
</dbReference>
<name>A0ABM8A3E0_STRNI</name>
<gene>
    <name evidence="4" type="ORF">HEK616_66380</name>
</gene>
<evidence type="ECO:0000256" key="2">
    <source>
        <dbReference type="RuleBase" id="RU003452"/>
    </source>
</evidence>
<dbReference type="EMBL" id="AP026073">
    <property type="protein sequence ID" value="BDM73151.1"/>
    <property type="molecule type" value="Genomic_DNA"/>
</dbReference>
<keyword evidence="4" id="KW-0808">Transferase</keyword>
<evidence type="ECO:0000256" key="3">
    <source>
        <dbReference type="SAM" id="MobiDB-lite"/>
    </source>
</evidence>
<dbReference type="Gene3D" id="3.30.2140.20">
    <property type="match status" value="1"/>
</dbReference>
<sequence length="316" mass="35686">MSTNAAWGGDRLDLEAYLARIGYEGDRRPTLETLRALHAAHLASIGFENLEIVLGRPVLLDLESLQTKMVAQRRGGYCYEQNLLYASALDRLGFRISGLCARPRMGDRRIRPATHALLKVELDGEDWITDVGFGAEGLLEPLPLRDGVESHQGEWAFDLVHEKETETRNETETVKGTETGKETKTGKEAKPGKEAETQEEADPEAEAWVLRTRHADDWFELYAFGTERRFPVDYAVFNHYISTHPRSPFTGQMVVQRPSRELRRTLIGREYAVTRPDGTREAHEVSPQELPDLLATEFDITLTAADARALVAFHER</sequence>
<dbReference type="PANTHER" id="PTHR11786:SF0">
    <property type="entry name" value="ARYLAMINE N-ACETYLTRANSFERASE 4-RELATED"/>
    <property type="match status" value="1"/>
</dbReference>
<feature type="compositionally biased region" description="Basic and acidic residues" evidence="3">
    <location>
        <begin position="162"/>
        <end position="196"/>
    </location>
</feature>
<dbReference type="Pfam" id="PF00797">
    <property type="entry name" value="Acetyltransf_2"/>
    <property type="match status" value="1"/>
</dbReference>
<evidence type="ECO:0000256" key="1">
    <source>
        <dbReference type="ARBA" id="ARBA00006547"/>
    </source>
</evidence>
<feature type="region of interest" description="Disordered" evidence="3">
    <location>
        <begin position="162"/>
        <end position="204"/>
    </location>
</feature>
<reference evidence="4" key="1">
    <citation type="submission" date="2022-06" db="EMBL/GenBank/DDBJ databases">
        <title>Complete genome sequence of Streptomyces nigrescens HEK616.</title>
        <authorList>
            <person name="Asamizu S."/>
            <person name="Onaka H."/>
        </authorList>
    </citation>
    <scope>NUCLEOTIDE SEQUENCE</scope>
    <source>
        <strain evidence="4">HEK616</strain>
    </source>
</reference>
<evidence type="ECO:0000313" key="5">
    <source>
        <dbReference type="Proteomes" id="UP001059597"/>
    </source>
</evidence>
<dbReference type="PANTHER" id="PTHR11786">
    <property type="entry name" value="N-HYDROXYARYLAMINE O-ACETYLTRANSFERASE"/>
    <property type="match status" value="1"/>
</dbReference>
<dbReference type="InterPro" id="IPR053710">
    <property type="entry name" value="Arylamine_NAT_domain_sf"/>
</dbReference>
<comment type="similarity">
    <text evidence="1 2">Belongs to the arylamine N-acetyltransferase family.</text>
</comment>
<dbReference type="SUPFAM" id="SSF54001">
    <property type="entry name" value="Cysteine proteinases"/>
    <property type="match status" value="1"/>
</dbReference>
<dbReference type="RefSeq" id="WP_261956439.1">
    <property type="nucleotide sequence ID" value="NZ_AP026073.1"/>
</dbReference>
<proteinExistence type="inferred from homology"/>
<evidence type="ECO:0000313" key="4">
    <source>
        <dbReference type="EMBL" id="BDM73151.1"/>
    </source>
</evidence>
<keyword evidence="5" id="KW-1185">Reference proteome</keyword>
<dbReference type="InterPro" id="IPR038765">
    <property type="entry name" value="Papain-like_cys_pep_sf"/>
</dbReference>
<dbReference type="PRINTS" id="PR01543">
    <property type="entry name" value="ANATRNSFRASE"/>
</dbReference>
<dbReference type="GO" id="GO:0016740">
    <property type="term" value="F:transferase activity"/>
    <property type="evidence" value="ECO:0007669"/>
    <property type="project" value="UniProtKB-KW"/>
</dbReference>